<proteinExistence type="predicted"/>
<gene>
    <name evidence="2" type="ORF">KQ486_04770</name>
</gene>
<dbReference type="RefSeq" id="WP_216686927.1">
    <property type="nucleotide sequence ID" value="NZ_CAUPKR010000004.1"/>
</dbReference>
<evidence type="ECO:0000313" key="3">
    <source>
        <dbReference type="Proteomes" id="UP000812672"/>
    </source>
</evidence>
<organism evidence="2 3">
    <name type="scientific">Allobacillus halotolerans</name>
    <dbReference type="NCBI Taxonomy" id="570278"/>
    <lineage>
        <taxon>Bacteria</taxon>
        <taxon>Bacillati</taxon>
        <taxon>Bacillota</taxon>
        <taxon>Bacilli</taxon>
        <taxon>Bacillales</taxon>
        <taxon>Bacillaceae</taxon>
        <taxon>Allobacillus</taxon>
    </lineage>
</organism>
<sequence length="62" mass="7247">MARSKESVNTVVKSTEQQSKQTKKRAGIPLARVGLNNRQKRLREENRRIMANRRAKQKESVR</sequence>
<comment type="caution">
    <text evidence="2">The sequence shown here is derived from an EMBL/GenBank/DDBJ whole genome shotgun (WGS) entry which is preliminary data.</text>
</comment>
<protein>
    <submittedName>
        <fullName evidence="2">Uncharacterized protein</fullName>
    </submittedName>
</protein>
<dbReference type="EMBL" id="JAHLZF010000005">
    <property type="protein sequence ID" value="MBU6080320.1"/>
    <property type="molecule type" value="Genomic_DNA"/>
</dbReference>
<name>A0ABS6GMZ0_9BACI</name>
<dbReference type="Proteomes" id="UP000812672">
    <property type="component" value="Unassembled WGS sequence"/>
</dbReference>
<feature type="region of interest" description="Disordered" evidence="1">
    <location>
        <begin position="1"/>
        <end position="62"/>
    </location>
</feature>
<evidence type="ECO:0000256" key="1">
    <source>
        <dbReference type="SAM" id="MobiDB-lite"/>
    </source>
</evidence>
<keyword evidence="3" id="KW-1185">Reference proteome</keyword>
<accession>A0ABS6GMZ0</accession>
<evidence type="ECO:0000313" key="2">
    <source>
        <dbReference type="EMBL" id="MBU6080320.1"/>
    </source>
</evidence>
<reference evidence="2 3" key="1">
    <citation type="journal article" date="2011" name="Int. J. Syst. Evol. Microbiol.">
        <title>Allobacillus halotolerans gen. nov., sp. nov. isolated from shrimp paste.</title>
        <authorList>
            <person name="Sheu S.Y."/>
            <person name="Arun A.B."/>
            <person name="Jiang S.R."/>
            <person name="Young C.C."/>
            <person name="Chen W.M."/>
        </authorList>
    </citation>
    <scope>NUCLEOTIDE SEQUENCE [LARGE SCALE GENOMIC DNA]</scope>
    <source>
        <strain evidence="2 3">LMG 24826</strain>
    </source>
</reference>